<comment type="caution">
    <text evidence="1">The sequence shown here is derived from an EMBL/GenBank/DDBJ whole genome shotgun (WGS) entry which is preliminary data.</text>
</comment>
<evidence type="ECO:0000313" key="2">
    <source>
        <dbReference type="Proteomes" id="UP000236291"/>
    </source>
</evidence>
<organism evidence="1 2">
    <name type="scientific">Trifolium pratense</name>
    <name type="common">Red clover</name>
    <dbReference type="NCBI Taxonomy" id="57577"/>
    <lineage>
        <taxon>Eukaryota</taxon>
        <taxon>Viridiplantae</taxon>
        <taxon>Streptophyta</taxon>
        <taxon>Embryophyta</taxon>
        <taxon>Tracheophyta</taxon>
        <taxon>Spermatophyta</taxon>
        <taxon>Magnoliopsida</taxon>
        <taxon>eudicotyledons</taxon>
        <taxon>Gunneridae</taxon>
        <taxon>Pentapetalae</taxon>
        <taxon>rosids</taxon>
        <taxon>fabids</taxon>
        <taxon>Fabales</taxon>
        <taxon>Fabaceae</taxon>
        <taxon>Papilionoideae</taxon>
        <taxon>50 kb inversion clade</taxon>
        <taxon>NPAAA clade</taxon>
        <taxon>Hologalegina</taxon>
        <taxon>IRL clade</taxon>
        <taxon>Trifolieae</taxon>
        <taxon>Trifolium</taxon>
    </lineage>
</organism>
<evidence type="ECO:0000313" key="1">
    <source>
        <dbReference type="EMBL" id="PNX77071.1"/>
    </source>
</evidence>
<protein>
    <submittedName>
        <fullName evidence="1">Uncharacterized protein</fullName>
    </submittedName>
</protein>
<reference evidence="1 2" key="1">
    <citation type="journal article" date="2014" name="Am. J. Bot.">
        <title>Genome assembly and annotation for red clover (Trifolium pratense; Fabaceae).</title>
        <authorList>
            <person name="Istvanek J."/>
            <person name="Jaros M."/>
            <person name="Krenek A."/>
            <person name="Repkova J."/>
        </authorList>
    </citation>
    <scope>NUCLEOTIDE SEQUENCE [LARGE SCALE GENOMIC DNA]</scope>
    <source>
        <strain evidence="2">cv. Tatra</strain>
        <tissue evidence="1">Young leaves</tissue>
    </source>
</reference>
<dbReference type="EMBL" id="ASHM01031732">
    <property type="protein sequence ID" value="PNX77071.1"/>
    <property type="molecule type" value="Genomic_DNA"/>
</dbReference>
<proteinExistence type="predicted"/>
<accession>A0A2K3LEW8</accession>
<name>A0A2K3LEW8_TRIPR</name>
<sequence length="90" mass="10216">MWKETRMSEMAVEGAGSELPCTFDNVSINISSEFVKVVHPAIWRINIFIAFLIFNGPFNSSTTISFIDYLKDELKDLIVLINISTKELKS</sequence>
<gene>
    <name evidence="1" type="ORF">L195_g033032</name>
</gene>
<reference evidence="1 2" key="2">
    <citation type="journal article" date="2017" name="Front. Plant Sci.">
        <title>Gene Classification and Mining of Molecular Markers Useful in Red Clover (Trifolium pratense) Breeding.</title>
        <authorList>
            <person name="Istvanek J."/>
            <person name="Dluhosova J."/>
            <person name="Dluhos P."/>
            <person name="Patkova L."/>
            <person name="Nedelnik J."/>
            <person name="Repkova J."/>
        </authorList>
    </citation>
    <scope>NUCLEOTIDE SEQUENCE [LARGE SCALE GENOMIC DNA]</scope>
    <source>
        <strain evidence="2">cv. Tatra</strain>
        <tissue evidence="1">Young leaves</tissue>
    </source>
</reference>
<dbReference type="Proteomes" id="UP000236291">
    <property type="component" value="Unassembled WGS sequence"/>
</dbReference>
<dbReference type="AlphaFoldDB" id="A0A2K3LEW8"/>